<name>A0ABY3X4Y7_9GAMM</name>
<dbReference type="RefSeq" id="WP_242152664.1">
    <property type="nucleotide sequence ID" value="NZ_CP093379.1"/>
</dbReference>
<keyword evidence="4 8" id="KW-1003">Cell membrane</keyword>
<keyword evidence="3" id="KW-0813">Transport</keyword>
<evidence type="ECO:0000313" key="9">
    <source>
        <dbReference type="EMBL" id="UNM97340.1"/>
    </source>
</evidence>
<evidence type="ECO:0000313" key="10">
    <source>
        <dbReference type="Proteomes" id="UP000829542"/>
    </source>
</evidence>
<evidence type="ECO:0000256" key="5">
    <source>
        <dbReference type="ARBA" id="ARBA00022692"/>
    </source>
</evidence>
<evidence type="ECO:0000256" key="8">
    <source>
        <dbReference type="RuleBase" id="RU363041"/>
    </source>
</evidence>
<dbReference type="EMBL" id="CP093379">
    <property type="protein sequence ID" value="UNM97340.1"/>
    <property type="molecule type" value="Genomic_DNA"/>
</dbReference>
<dbReference type="InterPro" id="IPR052017">
    <property type="entry name" value="TSUP"/>
</dbReference>
<keyword evidence="7 8" id="KW-0472">Membrane</keyword>
<evidence type="ECO:0000256" key="6">
    <source>
        <dbReference type="ARBA" id="ARBA00022989"/>
    </source>
</evidence>
<dbReference type="Pfam" id="PF01925">
    <property type="entry name" value="TauE"/>
    <property type="match status" value="1"/>
</dbReference>
<keyword evidence="10" id="KW-1185">Reference proteome</keyword>
<feature type="transmembrane region" description="Helical" evidence="8">
    <location>
        <begin position="232"/>
        <end position="253"/>
    </location>
</feature>
<feature type="transmembrane region" description="Helical" evidence="8">
    <location>
        <begin position="133"/>
        <end position="160"/>
    </location>
</feature>
<comment type="subcellular location">
    <subcellularLocation>
        <location evidence="1 8">Cell membrane</location>
        <topology evidence="1 8">Multi-pass membrane protein</topology>
    </subcellularLocation>
</comment>
<dbReference type="Proteomes" id="UP000829542">
    <property type="component" value="Chromosome"/>
</dbReference>
<dbReference type="InterPro" id="IPR002781">
    <property type="entry name" value="TM_pro_TauE-like"/>
</dbReference>
<accession>A0ABY3X4Y7</accession>
<comment type="similarity">
    <text evidence="2 8">Belongs to the 4-toluene sulfonate uptake permease (TSUP) (TC 2.A.102) family.</text>
</comment>
<keyword evidence="5 8" id="KW-0812">Transmembrane</keyword>
<feature type="transmembrane region" description="Helical" evidence="8">
    <location>
        <begin position="200"/>
        <end position="220"/>
    </location>
</feature>
<evidence type="ECO:0000256" key="1">
    <source>
        <dbReference type="ARBA" id="ARBA00004651"/>
    </source>
</evidence>
<feature type="transmembrane region" description="Helical" evidence="8">
    <location>
        <begin position="103"/>
        <end position="121"/>
    </location>
</feature>
<proteinExistence type="inferred from homology"/>
<organism evidence="9 10">
    <name type="scientific">Ignatzschineria rhizosphaerae</name>
    <dbReference type="NCBI Taxonomy" id="2923279"/>
    <lineage>
        <taxon>Bacteria</taxon>
        <taxon>Pseudomonadati</taxon>
        <taxon>Pseudomonadota</taxon>
        <taxon>Gammaproteobacteria</taxon>
        <taxon>Cardiobacteriales</taxon>
        <taxon>Ignatzschineriaceae</taxon>
        <taxon>Ignatzschineria</taxon>
    </lineage>
</organism>
<evidence type="ECO:0000256" key="2">
    <source>
        <dbReference type="ARBA" id="ARBA00009142"/>
    </source>
</evidence>
<keyword evidence="6 8" id="KW-1133">Transmembrane helix</keyword>
<gene>
    <name evidence="9" type="ORF">MMG00_05700</name>
</gene>
<evidence type="ECO:0000256" key="3">
    <source>
        <dbReference type="ARBA" id="ARBA00022448"/>
    </source>
</evidence>
<evidence type="ECO:0000256" key="7">
    <source>
        <dbReference type="ARBA" id="ARBA00023136"/>
    </source>
</evidence>
<sequence>MNISPIVISTIFLFSALLHGLTGMGFPMIPTSIIANISSFEEAIILALFPALLINIIMLTSQNDRPILQELTYYIHTYWLMVLAVVVGGYLGVKLLLFLEASYLYLLLSSIILFYVITNLIRIRWRITTNPFTLVFFGFITGIIGNATDAMAPLLMIYLLSTDKSTKEIIKAGNLAYLTGKVVQFWMLKSVLFTLPSTDLLILTGITGITLLALFIGIYCRRFISEIFFKRLILIILLILGIRAGINGMMLLLG</sequence>
<feature type="transmembrane region" description="Helical" evidence="8">
    <location>
        <begin position="71"/>
        <end position="91"/>
    </location>
</feature>
<protein>
    <recommendedName>
        <fullName evidence="8">Probable membrane transporter protein</fullName>
    </recommendedName>
</protein>
<reference evidence="9 10" key="1">
    <citation type="submission" date="2022-03" db="EMBL/GenBank/DDBJ databases">
        <title>Ignatzschineria rhizosphaerae HR5S32.</title>
        <authorList>
            <person name="Sun J.Q."/>
            <person name="Feng J.Y."/>
        </authorList>
    </citation>
    <scope>NUCLEOTIDE SEQUENCE [LARGE SCALE GENOMIC DNA]</scope>
    <source>
        <strain evidence="9 10">HR5S32</strain>
    </source>
</reference>
<feature type="transmembrane region" description="Helical" evidence="8">
    <location>
        <begin position="33"/>
        <end position="59"/>
    </location>
</feature>
<evidence type="ECO:0000256" key="4">
    <source>
        <dbReference type="ARBA" id="ARBA00022475"/>
    </source>
</evidence>
<dbReference type="PANTHER" id="PTHR30269">
    <property type="entry name" value="TRANSMEMBRANE PROTEIN YFCA"/>
    <property type="match status" value="1"/>
</dbReference>
<dbReference type="PANTHER" id="PTHR30269:SF32">
    <property type="entry name" value="MEMBRANE TRANSPORTER PROTEIN-RELATED"/>
    <property type="match status" value="1"/>
</dbReference>